<organism evidence="4 5">
    <name type="scientific">Nocardia sputorum</name>
    <dbReference type="NCBI Taxonomy" id="2984338"/>
    <lineage>
        <taxon>Bacteria</taxon>
        <taxon>Bacillati</taxon>
        <taxon>Actinomycetota</taxon>
        <taxon>Actinomycetes</taxon>
        <taxon>Mycobacteriales</taxon>
        <taxon>Nocardiaceae</taxon>
        <taxon>Nocardia</taxon>
    </lineage>
</organism>
<feature type="domain" description="HTH merR-type" evidence="3">
    <location>
        <begin position="13"/>
        <end position="79"/>
    </location>
</feature>
<dbReference type="SUPFAM" id="SSF46955">
    <property type="entry name" value="Putative DNA-binding domain"/>
    <property type="match status" value="1"/>
</dbReference>
<keyword evidence="5" id="KW-1185">Reference proteome</keyword>
<keyword evidence="1" id="KW-0238">DNA-binding</keyword>
<dbReference type="Gene3D" id="1.10.1660.10">
    <property type="match status" value="1"/>
</dbReference>
<dbReference type="Proteomes" id="UP001317870">
    <property type="component" value="Chromosome"/>
</dbReference>
<reference evidence="4 5" key="1">
    <citation type="submission" date="2022-11" db="EMBL/GenBank/DDBJ databases">
        <title>Genome Sequencing of Nocardia sp. ON39_IFM12276 and assembly.</title>
        <authorList>
            <person name="Shimojima M."/>
            <person name="Toyokawa M."/>
            <person name="Uesaka K."/>
        </authorList>
    </citation>
    <scope>NUCLEOTIDE SEQUENCE [LARGE SCALE GENOMIC DNA]</scope>
    <source>
        <strain evidence="4 5">IFM 12276</strain>
    </source>
</reference>
<feature type="region of interest" description="Disordered" evidence="2">
    <location>
        <begin position="309"/>
        <end position="334"/>
    </location>
</feature>
<feature type="compositionally biased region" description="Basic and acidic residues" evidence="2">
    <location>
        <begin position="310"/>
        <end position="320"/>
    </location>
</feature>
<dbReference type="InterPro" id="IPR009061">
    <property type="entry name" value="DNA-bd_dom_put_sf"/>
</dbReference>
<evidence type="ECO:0000313" key="5">
    <source>
        <dbReference type="Proteomes" id="UP001317870"/>
    </source>
</evidence>
<gene>
    <name evidence="4" type="ORF">IFM12276_32030</name>
</gene>
<protein>
    <submittedName>
        <fullName evidence="4">MerR family transcriptional regulator</fullName>
    </submittedName>
</protein>
<dbReference type="Pfam" id="PF13411">
    <property type="entry name" value="MerR_1"/>
    <property type="match status" value="1"/>
</dbReference>
<sequence>MTENTHRDGLVGIGDLSRSTGVPVRTLRFYCDEGILESRRSSGGHRLFDPATAVDRVLLLRRLRALGLGLPAIVDVLAGRTSITDAVAAERAALDTELGVLAWRRASLRAVEDAAPTQHAARLEWLAAVQDRRHAQDRLIAFWRRLLAPLPTAIFDGFVAMNLPHLPTDPPPEHLVAYAELVARVTDPALSVAMAGQLWRTDPRGIRDKCALVTAVAEVCETVDPLVAAHRRPGPGPELDRFIEAHATARGERDTPRLRRRLLDNATDNHHGIHRYWTLTTEITGATTSGAAQFWLYRALLRWADDCAGDEDRSRADPRGSARTSPTRRKVPEQ</sequence>
<dbReference type="SMART" id="SM00422">
    <property type="entry name" value="HTH_MERR"/>
    <property type="match status" value="1"/>
</dbReference>
<dbReference type="PANTHER" id="PTHR30204:SF93">
    <property type="entry name" value="HTH MERR-TYPE DOMAIN-CONTAINING PROTEIN"/>
    <property type="match status" value="1"/>
</dbReference>
<accession>A0ABM8CYS9</accession>
<dbReference type="EMBL" id="AP026978">
    <property type="protein sequence ID" value="BDU00175.1"/>
    <property type="molecule type" value="Genomic_DNA"/>
</dbReference>
<proteinExistence type="predicted"/>
<dbReference type="InterPro" id="IPR047057">
    <property type="entry name" value="MerR_fam"/>
</dbReference>
<dbReference type="RefSeq" id="WP_281880419.1">
    <property type="nucleotide sequence ID" value="NZ_AP026976.1"/>
</dbReference>
<evidence type="ECO:0000256" key="1">
    <source>
        <dbReference type="ARBA" id="ARBA00023125"/>
    </source>
</evidence>
<evidence type="ECO:0000259" key="3">
    <source>
        <dbReference type="PROSITE" id="PS50937"/>
    </source>
</evidence>
<dbReference type="PANTHER" id="PTHR30204">
    <property type="entry name" value="REDOX-CYCLING DRUG-SENSING TRANSCRIPTIONAL ACTIVATOR SOXR"/>
    <property type="match status" value="1"/>
</dbReference>
<name>A0ABM8CYS9_9NOCA</name>
<evidence type="ECO:0000256" key="2">
    <source>
        <dbReference type="SAM" id="MobiDB-lite"/>
    </source>
</evidence>
<dbReference type="PROSITE" id="PS50937">
    <property type="entry name" value="HTH_MERR_2"/>
    <property type="match status" value="1"/>
</dbReference>
<dbReference type="InterPro" id="IPR000551">
    <property type="entry name" value="MerR-type_HTH_dom"/>
</dbReference>
<evidence type="ECO:0000313" key="4">
    <source>
        <dbReference type="EMBL" id="BDU00175.1"/>
    </source>
</evidence>